<evidence type="ECO:0000313" key="1">
    <source>
        <dbReference type="EMBL" id="WDI05180.1"/>
    </source>
</evidence>
<geneLocation type="plasmid" evidence="1 2">
    <name>unnamed1</name>
</geneLocation>
<protein>
    <submittedName>
        <fullName evidence="1">Uncharacterized protein</fullName>
    </submittedName>
</protein>
<reference evidence="1 2" key="1">
    <citation type="submission" date="2023-02" db="EMBL/GenBank/DDBJ databases">
        <title>Pathogen: clinical or host-associated sample.</title>
        <authorList>
            <person name="Hergert J."/>
            <person name="Casey R."/>
            <person name="Wagner J."/>
            <person name="Young E.L."/>
            <person name="Oakeson K.F."/>
        </authorList>
    </citation>
    <scope>NUCLEOTIDE SEQUENCE [LARGE SCALE GENOMIC DNA]</scope>
    <source>
        <strain evidence="1 2">2022CK-00829</strain>
        <plasmid evidence="1 2">unnamed1</plasmid>
    </source>
</reference>
<dbReference type="RefSeq" id="WP_047913049.1">
    <property type="nucleotide sequence ID" value="NZ_CP118109.1"/>
</dbReference>
<organism evidence="1 2">
    <name type="scientific">Paenibacillus urinalis</name>
    <dbReference type="NCBI Taxonomy" id="521520"/>
    <lineage>
        <taxon>Bacteria</taxon>
        <taxon>Bacillati</taxon>
        <taxon>Bacillota</taxon>
        <taxon>Bacilli</taxon>
        <taxon>Bacillales</taxon>
        <taxon>Paenibacillaceae</taxon>
        <taxon>Paenibacillus</taxon>
    </lineage>
</organism>
<name>A0ABY7XHE1_9BACL</name>
<dbReference type="EMBL" id="CP118109">
    <property type="protein sequence ID" value="WDI05180.1"/>
    <property type="molecule type" value="Genomic_DNA"/>
</dbReference>
<keyword evidence="1" id="KW-0614">Plasmid</keyword>
<keyword evidence="2" id="KW-1185">Reference proteome</keyword>
<proteinExistence type="predicted"/>
<accession>A0ABY7XHE1</accession>
<gene>
    <name evidence="1" type="ORF">PUW25_25565</name>
</gene>
<evidence type="ECO:0000313" key="2">
    <source>
        <dbReference type="Proteomes" id="UP001221519"/>
    </source>
</evidence>
<dbReference type="Proteomes" id="UP001221519">
    <property type="component" value="Plasmid unnamed1"/>
</dbReference>
<sequence length="84" mass="9450">MDLMFGYDRRYDSLLSPGKINTVTVINGTQYTGECFIDPNLPYVVRMNNAEKRTAEGEITFDVNCQFSYESIIRVDSALISAAV</sequence>